<dbReference type="EMBL" id="MK265967">
    <property type="protein sequence ID" value="AZL94534.1"/>
    <property type="molecule type" value="mRNA"/>
</dbReference>
<dbReference type="UniPathway" id="UPA00109">
    <property type="reaction ID" value="UER00181"/>
</dbReference>
<protein>
    <recommendedName>
        <fullName evidence="3 8">Glucose-6-phosphate isomerase</fullName>
        <ecNumber evidence="3 8">5.3.1.9</ecNumber>
    </recommendedName>
</protein>
<dbReference type="InterPro" id="IPR035476">
    <property type="entry name" value="SIS_PGI_1"/>
</dbReference>
<dbReference type="EMBL" id="MK265856">
    <property type="protein sequence ID" value="AZL94533.1"/>
    <property type="molecule type" value="mRNA"/>
</dbReference>
<dbReference type="GO" id="GO:0097367">
    <property type="term" value="F:carbohydrate derivative binding"/>
    <property type="evidence" value="ECO:0007669"/>
    <property type="project" value="InterPro"/>
</dbReference>
<dbReference type="HAMAP" id="MF_00473">
    <property type="entry name" value="G6P_isomerase"/>
    <property type="match status" value="1"/>
</dbReference>
<dbReference type="SUPFAM" id="SSF53697">
    <property type="entry name" value="SIS domain"/>
    <property type="match status" value="1"/>
</dbReference>
<dbReference type="GO" id="GO:0006096">
    <property type="term" value="P:glycolytic process"/>
    <property type="evidence" value="ECO:0007669"/>
    <property type="project" value="UniProtKB-UniPathway"/>
</dbReference>
<dbReference type="GO" id="GO:0048029">
    <property type="term" value="F:monosaccharide binding"/>
    <property type="evidence" value="ECO:0007669"/>
    <property type="project" value="TreeGrafter"/>
</dbReference>
<dbReference type="PROSITE" id="PS00765">
    <property type="entry name" value="P_GLUCOSE_ISOMERASE_1"/>
    <property type="match status" value="1"/>
</dbReference>
<dbReference type="NCBIfam" id="NF001211">
    <property type="entry name" value="PRK00179.1"/>
    <property type="match status" value="1"/>
</dbReference>
<sequence>MDQKFWYECNSIKNLQNDANLMKNTKIADLIEQNSNSGQFDAQFNDIYFDFCRQKINTSVLNHLFEFADERNVVKKIRDMFEGEIVNITEKRAALHTLLRYPYTQNNIKNYTQNDIKNYTQNQQNIYKKQQNNIQNVHSVLNQIQLFSQQIRQGEFCGYFGDKFEYIICVGIGGSFLATQFVFEALLANQNAYKLSNNFNLMFLSNVDPINFTQITQKVNPKKTLVIIISKTFTTAETMLNAQLMKEWLIEQLGNSDVIEKHMIAVSTNSDLVQNFGINLKNMFGFWDWVGGRFSVTSAVGILPLSIVFGFDFINQFLNGCYDMDMHFLNTSINKNIPILMALISFWNSSFFNLNAVAILPYCQALHKFCGHIQQLIMESNGKCTSTFGGILDKKTSEIYFGEPGTNGQHSFYQLIHQGQVIQTEFIGFIVPPLQISAKNSEITAHDELMCNFFAQPDALAFGKTAETCLAEGIADWLVPHCMFTGNRPSSILLLPELSPYYLGCLLSLYEHRTVTQAFIWGINPFDQYGVQLGKVAAGEVRKYLENTKGNSVTKKNVKPFCSSTQKLLNTYLKY</sequence>
<dbReference type="AlphaFoldDB" id="A0A3S8V374"/>
<dbReference type="PRINTS" id="PR00662">
    <property type="entry name" value="G6PISOMERASE"/>
</dbReference>
<organism evidence="10">
    <name type="scientific">Nephromyces sp. MMRI</name>
    <dbReference type="NCBI Taxonomy" id="2496275"/>
    <lineage>
        <taxon>Eukaryota</taxon>
        <taxon>Sar</taxon>
        <taxon>Alveolata</taxon>
        <taxon>Apicomplexa</taxon>
        <taxon>Aconoidasida</taxon>
        <taxon>Nephromycida</taxon>
        <taxon>Nephromyces</taxon>
    </lineage>
</organism>
<evidence type="ECO:0000256" key="8">
    <source>
        <dbReference type="RuleBase" id="RU000612"/>
    </source>
</evidence>
<dbReference type="GO" id="GO:0006094">
    <property type="term" value="P:gluconeogenesis"/>
    <property type="evidence" value="ECO:0007669"/>
    <property type="project" value="UniProtKB-KW"/>
</dbReference>
<dbReference type="GO" id="GO:0004347">
    <property type="term" value="F:glucose-6-phosphate isomerase activity"/>
    <property type="evidence" value="ECO:0007669"/>
    <property type="project" value="UniProtKB-EC"/>
</dbReference>
<dbReference type="GO" id="GO:0005829">
    <property type="term" value="C:cytosol"/>
    <property type="evidence" value="ECO:0007669"/>
    <property type="project" value="TreeGrafter"/>
</dbReference>
<evidence type="ECO:0000256" key="5">
    <source>
        <dbReference type="ARBA" id="ARBA00023152"/>
    </source>
</evidence>
<dbReference type="Pfam" id="PF00342">
    <property type="entry name" value="PGI"/>
    <property type="match status" value="1"/>
</dbReference>
<keyword evidence="6 8" id="KW-0413">Isomerase</keyword>
<dbReference type="CDD" id="cd05016">
    <property type="entry name" value="SIS_PGI_2"/>
    <property type="match status" value="1"/>
</dbReference>
<evidence type="ECO:0000256" key="2">
    <source>
        <dbReference type="ARBA" id="ARBA00006604"/>
    </source>
</evidence>
<dbReference type="CDD" id="cd05015">
    <property type="entry name" value="SIS_PGI_1"/>
    <property type="match status" value="1"/>
</dbReference>
<dbReference type="EC" id="5.3.1.9" evidence="3 8"/>
<dbReference type="InterPro" id="IPR035482">
    <property type="entry name" value="SIS_PGI_2"/>
</dbReference>
<comment type="similarity">
    <text evidence="2 8">Belongs to the GPI family.</text>
</comment>
<evidence type="ECO:0000256" key="6">
    <source>
        <dbReference type="ARBA" id="ARBA00023235"/>
    </source>
</evidence>
<accession>A0A3S8V374</accession>
<evidence type="ECO:0000256" key="7">
    <source>
        <dbReference type="ARBA" id="ARBA00029321"/>
    </source>
</evidence>
<evidence type="ECO:0000256" key="4">
    <source>
        <dbReference type="ARBA" id="ARBA00022432"/>
    </source>
</evidence>
<keyword evidence="5 8" id="KW-0324">Glycolysis</keyword>
<dbReference type="InterPro" id="IPR018189">
    <property type="entry name" value="Phosphoglucose_isomerase_CS"/>
</dbReference>
<dbReference type="PROSITE" id="PS00174">
    <property type="entry name" value="P_GLUCOSE_ISOMERASE_2"/>
    <property type="match status" value="1"/>
</dbReference>
<dbReference type="PROSITE" id="PS51463">
    <property type="entry name" value="P_GLUCOSE_ISOMERASE_3"/>
    <property type="match status" value="1"/>
</dbReference>
<dbReference type="InterPro" id="IPR046348">
    <property type="entry name" value="SIS_dom_sf"/>
</dbReference>
<dbReference type="Gene3D" id="1.10.1390.10">
    <property type="match status" value="1"/>
</dbReference>
<dbReference type="Gene3D" id="3.40.50.10490">
    <property type="entry name" value="Glucose-6-phosphate isomerase like protein, domain 1"/>
    <property type="match status" value="2"/>
</dbReference>
<proteinExistence type="evidence at transcript level"/>
<evidence type="ECO:0000313" key="9">
    <source>
        <dbReference type="EMBL" id="AZL94533.1"/>
    </source>
</evidence>
<dbReference type="InterPro" id="IPR001672">
    <property type="entry name" value="G6P_Isomerase"/>
</dbReference>
<evidence type="ECO:0000313" key="10">
    <source>
        <dbReference type="EMBL" id="AZL94534.1"/>
    </source>
</evidence>
<comment type="catalytic activity">
    <reaction evidence="7 8">
        <text>alpha-D-glucose 6-phosphate = beta-D-fructose 6-phosphate</text>
        <dbReference type="Rhea" id="RHEA:11816"/>
        <dbReference type="ChEBI" id="CHEBI:57634"/>
        <dbReference type="ChEBI" id="CHEBI:58225"/>
        <dbReference type="EC" id="5.3.1.9"/>
    </reaction>
</comment>
<reference evidence="10" key="1">
    <citation type="journal article" date="2018" name="Genome Biol. Evol.">
        <title>Nephromyces encodes a urate metabolism pathway and predicted peroxisomes, demonstrating these are not ancient losses of apicomplexans.</title>
        <authorList>
            <person name="Paight C."/>
            <person name="Slamovits C.H."/>
            <person name="Saffo M.B."/>
            <person name="Lane C.E."/>
        </authorList>
    </citation>
    <scope>NUCLEOTIDE SEQUENCE</scope>
    <source>
        <strain evidence="10">Neph198</strain>
        <strain evidence="9">Neph87</strain>
    </source>
</reference>
<comment type="pathway">
    <text evidence="1 8">Carbohydrate degradation; glycolysis; D-glyceraldehyde 3-phosphate and glycerone phosphate from D-glucose: step 2/4.</text>
</comment>
<keyword evidence="4 8" id="KW-0312">Gluconeogenesis</keyword>
<dbReference type="PANTHER" id="PTHR11469">
    <property type="entry name" value="GLUCOSE-6-PHOSPHATE ISOMERASE"/>
    <property type="match status" value="1"/>
</dbReference>
<name>A0A3S8V374_9APIC</name>
<dbReference type="PANTHER" id="PTHR11469:SF1">
    <property type="entry name" value="GLUCOSE-6-PHOSPHATE ISOMERASE"/>
    <property type="match status" value="1"/>
</dbReference>
<dbReference type="GO" id="GO:0051156">
    <property type="term" value="P:glucose 6-phosphate metabolic process"/>
    <property type="evidence" value="ECO:0007669"/>
    <property type="project" value="TreeGrafter"/>
</dbReference>
<evidence type="ECO:0000256" key="3">
    <source>
        <dbReference type="ARBA" id="ARBA00011952"/>
    </source>
</evidence>
<dbReference type="InterPro" id="IPR023096">
    <property type="entry name" value="G6P_Isomerase_C"/>
</dbReference>
<evidence type="ECO:0000256" key="1">
    <source>
        <dbReference type="ARBA" id="ARBA00004926"/>
    </source>
</evidence>